<proteinExistence type="predicted"/>
<sequence>MAEYPHLGFDPCPGDVTIADALAGTMREVTARSSSTHTTLTSINTTDGIWVGRAADAFGDAFSEVPPQLDRAVTAMDVAARALSGWAGELAGFQARARALEEEAASAQAAADAARVAVDGMPTDTAGMTDDERGRHEDDAERAGNRLSTANAGLAAIRSRAEGLNAEFVSAADDTARQLRRAGESAPPEPDLLDRIGSALEDIGDFLADVIEFLADPAVWRAIGDLFSNIAMVLGTLCMIIMLFSNPAGWLVMAALVASTLALGFHVAAKAGGEDIGWDTIVCDAVGVLGGALGVGAGRVVAAGRAGVAAGQGMRAAGFAQAVGGPGRLAGLGQWFRGVGVTMRGWSLVGVGNGLNWTGTVGGNGAAYTDLGRNFSVPFLAPFSTLGDLWSQHSGDGGQANAARFSPPQRLTAASDAFANGLEQDGLVTAA</sequence>
<dbReference type="InterPro" id="IPR049082">
    <property type="entry name" value="T7SS_signal"/>
</dbReference>
<keyword evidence="3" id="KW-0812">Transmembrane</keyword>
<evidence type="ECO:0000313" key="5">
    <source>
        <dbReference type="EMBL" id="TDC73420.1"/>
    </source>
</evidence>
<name>A0A4R4T8M5_9ACTN</name>
<evidence type="ECO:0000256" key="3">
    <source>
        <dbReference type="SAM" id="Phobius"/>
    </source>
</evidence>
<gene>
    <name evidence="5" type="ORF">E1283_19225</name>
</gene>
<feature type="domain" description="Putative T7SS secretion signal" evidence="4">
    <location>
        <begin position="18"/>
        <end position="190"/>
    </location>
</feature>
<protein>
    <recommendedName>
        <fullName evidence="4">Putative T7SS secretion signal domain-containing protein</fullName>
    </recommendedName>
</protein>
<feature type="compositionally biased region" description="Basic and acidic residues" evidence="2">
    <location>
        <begin position="130"/>
        <end position="144"/>
    </location>
</feature>
<evidence type="ECO:0000313" key="6">
    <source>
        <dbReference type="Proteomes" id="UP000295345"/>
    </source>
</evidence>
<evidence type="ECO:0000256" key="1">
    <source>
        <dbReference type="SAM" id="Coils"/>
    </source>
</evidence>
<evidence type="ECO:0000256" key="2">
    <source>
        <dbReference type="SAM" id="MobiDB-lite"/>
    </source>
</evidence>
<dbReference type="RefSeq" id="WP_132819326.1">
    <property type="nucleotide sequence ID" value="NZ_SMKI01000201.1"/>
</dbReference>
<keyword evidence="1" id="KW-0175">Coiled coil</keyword>
<evidence type="ECO:0000259" key="4">
    <source>
        <dbReference type="Pfam" id="PF21725"/>
    </source>
</evidence>
<keyword evidence="6" id="KW-1185">Reference proteome</keyword>
<accession>A0A4R4T8M5</accession>
<feature type="transmembrane region" description="Helical" evidence="3">
    <location>
        <begin position="250"/>
        <end position="269"/>
    </location>
</feature>
<dbReference type="OrthoDB" id="4140785at2"/>
<keyword evidence="3" id="KW-0472">Membrane</keyword>
<dbReference type="AlphaFoldDB" id="A0A4R4T8M5"/>
<feature type="region of interest" description="Disordered" evidence="2">
    <location>
        <begin position="121"/>
        <end position="145"/>
    </location>
</feature>
<feature type="coiled-coil region" evidence="1">
    <location>
        <begin position="90"/>
        <end position="117"/>
    </location>
</feature>
<dbReference type="Proteomes" id="UP000295345">
    <property type="component" value="Unassembled WGS sequence"/>
</dbReference>
<dbReference type="EMBL" id="SMKI01000201">
    <property type="protein sequence ID" value="TDC73420.1"/>
    <property type="molecule type" value="Genomic_DNA"/>
</dbReference>
<reference evidence="5 6" key="1">
    <citation type="submission" date="2019-03" db="EMBL/GenBank/DDBJ databases">
        <title>Draft genome sequences of novel Actinobacteria.</title>
        <authorList>
            <person name="Sahin N."/>
            <person name="Ay H."/>
            <person name="Saygin H."/>
        </authorList>
    </citation>
    <scope>NUCLEOTIDE SEQUENCE [LARGE SCALE GENOMIC DNA]</scope>
    <source>
        <strain evidence="5 6">DSM 41900</strain>
    </source>
</reference>
<keyword evidence="3" id="KW-1133">Transmembrane helix</keyword>
<dbReference type="Pfam" id="PF21725">
    <property type="entry name" value="T7SS_signal"/>
    <property type="match status" value="1"/>
</dbReference>
<organism evidence="5 6">
    <name type="scientific">Streptomyces hainanensis</name>
    <dbReference type="NCBI Taxonomy" id="402648"/>
    <lineage>
        <taxon>Bacteria</taxon>
        <taxon>Bacillati</taxon>
        <taxon>Actinomycetota</taxon>
        <taxon>Actinomycetes</taxon>
        <taxon>Kitasatosporales</taxon>
        <taxon>Streptomycetaceae</taxon>
        <taxon>Streptomyces</taxon>
    </lineage>
</organism>
<comment type="caution">
    <text evidence="5">The sequence shown here is derived from an EMBL/GenBank/DDBJ whole genome shotgun (WGS) entry which is preliminary data.</text>
</comment>